<comment type="caution">
    <text evidence="1">The sequence shown here is derived from an EMBL/GenBank/DDBJ whole genome shotgun (WGS) entry which is preliminary data.</text>
</comment>
<sequence>EYGVEAGEILEHNPELDINDIPIGTEIKISKQGFQTDVENFDRDEDHFTYYRVG</sequence>
<gene>
    <name evidence="1" type="ORF">S12H4_63129</name>
</gene>
<proteinExistence type="predicted"/>
<protein>
    <recommendedName>
        <fullName evidence="2">LysM domain-containing protein</fullName>
    </recommendedName>
</protein>
<feature type="non-terminal residue" evidence="1">
    <location>
        <position position="1"/>
    </location>
</feature>
<evidence type="ECO:0000313" key="1">
    <source>
        <dbReference type="EMBL" id="GAJ16404.1"/>
    </source>
</evidence>
<organism evidence="1">
    <name type="scientific">marine sediment metagenome</name>
    <dbReference type="NCBI Taxonomy" id="412755"/>
    <lineage>
        <taxon>unclassified sequences</taxon>
        <taxon>metagenomes</taxon>
        <taxon>ecological metagenomes</taxon>
    </lineage>
</organism>
<dbReference type="AlphaFoldDB" id="X1UFU4"/>
<evidence type="ECO:0008006" key="2">
    <source>
        <dbReference type="Google" id="ProtNLM"/>
    </source>
</evidence>
<name>X1UFU4_9ZZZZ</name>
<accession>X1UFU4</accession>
<dbReference type="EMBL" id="BARW01042737">
    <property type="protein sequence ID" value="GAJ16404.1"/>
    <property type="molecule type" value="Genomic_DNA"/>
</dbReference>
<feature type="non-terminal residue" evidence="1">
    <location>
        <position position="54"/>
    </location>
</feature>
<reference evidence="1" key="1">
    <citation type="journal article" date="2014" name="Front. Microbiol.">
        <title>High frequency of phylogenetically diverse reductive dehalogenase-homologous genes in deep subseafloor sedimentary metagenomes.</title>
        <authorList>
            <person name="Kawai M."/>
            <person name="Futagami T."/>
            <person name="Toyoda A."/>
            <person name="Takaki Y."/>
            <person name="Nishi S."/>
            <person name="Hori S."/>
            <person name="Arai W."/>
            <person name="Tsubouchi T."/>
            <person name="Morono Y."/>
            <person name="Uchiyama I."/>
            <person name="Ito T."/>
            <person name="Fujiyama A."/>
            <person name="Inagaki F."/>
            <person name="Takami H."/>
        </authorList>
    </citation>
    <scope>NUCLEOTIDE SEQUENCE</scope>
    <source>
        <strain evidence="1">Expedition CK06-06</strain>
    </source>
</reference>